<keyword evidence="9" id="KW-0456">Lyase</keyword>
<dbReference type="GO" id="GO:0004156">
    <property type="term" value="F:dihydropteroate synthase activity"/>
    <property type="evidence" value="ECO:0007669"/>
    <property type="project" value="UniProtKB-EC"/>
</dbReference>
<dbReference type="GO" id="GO:0046872">
    <property type="term" value="F:metal ion binding"/>
    <property type="evidence" value="ECO:0007669"/>
    <property type="project" value="UniProtKB-KW"/>
</dbReference>
<evidence type="ECO:0000256" key="1">
    <source>
        <dbReference type="ARBA" id="ARBA00000012"/>
    </source>
</evidence>
<dbReference type="SUPFAM" id="SSF51717">
    <property type="entry name" value="Dihydropteroate synthetase-like"/>
    <property type="match status" value="1"/>
</dbReference>
<evidence type="ECO:0000256" key="2">
    <source>
        <dbReference type="ARBA" id="ARBA00001946"/>
    </source>
</evidence>
<evidence type="ECO:0000256" key="4">
    <source>
        <dbReference type="ARBA" id="ARBA00009503"/>
    </source>
</evidence>
<comment type="cofactor">
    <cofactor evidence="2">
        <name>Mg(2+)</name>
        <dbReference type="ChEBI" id="CHEBI:18420"/>
    </cofactor>
</comment>
<dbReference type="Proteomes" id="UP000246050">
    <property type="component" value="Unassembled WGS sequence"/>
</dbReference>
<evidence type="ECO:0000256" key="8">
    <source>
        <dbReference type="ARBA" id="ARBA00022909"/>
    </source>
</evidence>
<keyword evidence="8 9" id="KW-0289">Folate biosynthesis</keyword>
<dbReference type="InterPro" id="IPR006157">
    <property type="entry name" value="FolB_dom"/>
</dbReference>
<dbReference type="InterPro" id="IPR045031">
    <property type="entry name" value="DHP_synth-like"/>
</dbReference>
<comment type="pathway">
    <text evidence="9">Cofactor biosynthesis; tetrahydrofolate biosynthesis; 2-amino-4-hydroxy-6-hydroxymethyl-7,8-dihydropteridine diphosphate from 7,8-dihydroneopterin triphosphate: step 3/4.</text>
</comment>
<dbReference type="Gene3D" id="3.30.1130.10">
    <property type="match status" value="1"/>
</dbReference>
<evidence type="ECO:0000256" key="5">
    <source>
        <dbReference type="ARBA" id="ARBA00022679"/>
    </source>
</evidence>
<accession>A0A317DUU0</accession>
<dbReference type="PROSITE" id="PS00793">
    <property type="entry name" value="DHPS_2"/>
    <property type="match status" value="1"/>
</dbReference>
<dbReference type="CDD" id="cd00739">
    <property type="entry name" value="DHPS"/>
    <property type="match status" value="1"/>
</dbReference>
<dbReference type="InterPro" id="IPR006390">
    <property type="entry name" value="DHP_synth_dom"/>
</dbReference>
<dbReference type="GO" id="GO:0004150">
    <property type="term" value="F:dihydroneopterin aldolase activity"/>
    <property type="evidence" value="ECO:0007669"/>
    <property type="project" value="UniProtKB-UniRule"/>
</dbReference>
<dbReference type="PROSITE" id="PS50972">
    <property type="entry name" value="PTERIN_BINDING"/>
    <property type="match status" value="1"/>
</dbReference>
<dbReference type="NCBIfam" id="TIGR00526">
    <property type="entry name" value="folB_dom"/>
    <property type="match status" value="1"/>
</dbReference>
<dbReference type="PANTHER" id="PTHR20941">
    <property type="entry name" value="FOLATE SYNTHESIS PROTEINS"/>
    <property type="match status" value="1"/>
</dbReference>
<dbReference type="Pfam" id="PF02152">
    <property type="entry name" value="FolB"/>
    <property type="match status" value="1"/>
</dbReference>
<dbReference type="SUPFAM" id="SSF55620">
    <property type="entry name" value="Tetrahydrobiopterin biosynthesis enzymes-like"/>
    <property type="match status" value="1"/>
</dbReference>
<proteinExistence type="inferred from homology"/>
<dbReference type="FunFam" id="3.20.20.20:FF:000006">
    <property type="entry name" value="Dihydropteroate synthase"/>
    <property type="match status" value="1"/>
</dbReference>
<comment type="similarity">
    <text evidence="9">Belongs to the DHNA family.</text>
</comment>
<evidence type="ECO:0000256" key="9">
    <source>
        <dbReference type="RuleBase" id="RU362079"/>
    </source>
</evidence>
<evidence type="ECO:0000256" key="10">
    <source>
        <dbReference type="SAM" id="MobiDB-lite"/>
    </source>
</evidence>
<keyword evidence="6" id="KW-0479">Metal-binding</keyword>
<dbReference type="GO" id="GO:0046656">
    <property type="term" value="P:folic acid biosynthetic process"/>
    <property type="evidence" value="ECO:0007669"/>
    <property type="project" value="UniProtKB-UniRule"/>
</dbReference>
<dbReference type="Gene3D" id="3.20.20.20">
    <property type="entry name" value="Dihydropteroate synthase-like"/>
    <property type="match status" value="1"/>
</dbReference>
<dbReference type="EC" id="4.1.2.25" evidence="9"/>
<feature type="compositionally biased region" description="Gly residues" evidence="10">
    <location>
        <begin position="285"/>
        <end position="294"/>
    </location>
</feature>
<comment type="similarity">
    <text evidence="4">Belongs to the DHPS family.</text>
</comment>
<gene>
    <name evidence="12" type="ORF">DKT69_04110</name>
</gene>
<comment type="catalytic activity">
    <reaction evidence="1">
        <text>(7,8-dihydropterin-6-yl)methyl diphosphate + 4-aminobenzoate = 7,8-dihydropteroate + diphosphate</text>
        <dbReference type="Rhea" id="RHEA:19949"/>
        <dbReference type="ChEBI" id="CHEBI:17836"/>
        <dbReference type="ChEBI" id="CHEBI:17839"/>
        <dbReference type="ChEBI" id="CHEBI:33019"/>
        <dbReference type="ChEBI" id="CHEBI:72950"/>
        <dbReference type="EC" id="2.5.1.15"/>
    </reaction>
</comment>
<comment type="catalytic activity">
    <reaction evidence="9">
        <text>7,8-dihydroneopterin = 6-hydroxymethyl-7,8-dihydropterin + glycolaldehyde</text>
        <dbReference type="Rhea" id="RHEA:10540"/>
        <dbReference type="ChEBI" id="CHEBI:17001"/>
        <dbReference type="ChEBI" id="CHEBI:17071"/>
        <dbReference type="ChEBI" id="CHEBI:44841"/>
        <dbReference type="EC" id="4.1.2.25"/>
    </reaction>
</comment>
<sequence>MGVLNVTPDSFSDGGRYADLDAAVGHGVRLCAAGADLVDVGGESTRPGADRVDAETENARVLPVIRELAAAGIPVSIDTSRARVAEAALAAGADVVNDVSGGLADPDMARVVRDAGCPWVLMHWRGHSREMRDLASYTDVVADVRAELGQRVDEALAAGVAADRIIVDPGLGFAKTAAHNWELSARLPELLELGFPLLFGASRKSYLGQLLTGPDGAPRPTAEREAATVATSLLAVAAGAWGVRVHDVRATADALAVWAATGRPHLVAGPTGNDGGDRRRPGAEAGRGGAGAGRGRPMTDRIELTGLRARGRHGVYDFERAQGQEFVVDAVLELDLAPAARSDEVTDTVHYGELAERLVAVITGEPVNLIETLADRLLAVCLAEPLVGAATITVHKPEAPIPHAFRDVAVTMRRTR</sequence>
<dbReference type="InterPro" id="IPR000489">
    <property type="entry name" value="Pterin-binding_dom"/>
</dbReference>
<dbReference type="NCBIfam" id="TIGR00525">
    <property type="entry name" value="folB"/>
    <property type="match status" value="1"/>
</dbReference>
<dbReference type="InterPro" id="IPR011005">
    <property type="entry name" value="Dihydropteroate_synth-like_sf"/>
</dbReference>
<organism evidence="12 13">
    <name type="scientific">Micromonospora sicca</name>
    <dbReference type="NCBI Taxonomy" id="2202420"/>
    <lineage>
        <taxon>Bacteria</taxon>
        <taxon>Bacillati</taxon>
        <taxon>Actinomycetota</taxon>
        <taxon>Actinomycetes</taxon>
        <taxon>Micromonosporales</taxon>
        <taxon>Micromonosporaceae</taxon>
        <taxon>Micromonospora</taxon>
    </lineage>
</organism>
<keyword evidence="5" id="KW-0808">Transferase</keyword>
<feature type="region of interest" description="Disordered" evidence="10">
    <location>
        <begin position="267"/>
        <end position="298"/>
    </location>
</feature>
<evidence type="ECO:0000256" key="3">
    <source>
        <dbReference type="ARBA" id="ARBA00004763"/>
    </source>
</evidence>
<dbReference type="GO" id="GO:0046654">
    <property type="term" value="P:tetrahydrofolate biosynthetic process"/>
    <property type="evidence" value="ECO:0007669"/>
    <property type="project" value="UniProtKB-UniRule"/>
</dbReference>
<evidence type="ECO:0000256" key="7">
    <source>
        <dbReference type="ARBA" id="ARBA00022842"/>
    </source>
</evidence>
<comment type="pathway">
    <text evidence="3">Cofactor biosynthesis; tetrahydrofolate biosynthesis; 7,8-dihydrofolate from 2-amino-4-hydroxy-6-hydroxymethyl-7,8-dihydropteridine diphosphate and 4-aminobenzoate: step 1/2.</text>
</comment>
<name>A0A317DUU0_9ACTN</name>
<evidence type="ECO:0000259" key="11">
    <source>
        <dbReference type="PROSITE" id="PS50972"/>
    </source>
</evidence>
<reference evidence="12 13" key="1">
    <citation type="submission" date="2018-05" db="EMBL/GenBank/DDBJ databases">
        <title>Micromonosporas from Atacama Desert.</title>
        <authorList>
            <person name="Carro L."/>
            <person name="Golinska P."/>
            <person name="Klenk H.-P."/>
            <person name="Goodfellow M."/>
        </authorList>
    </citation>
    <scope>NUCLEOTIDE SEQUENCE [LARGE SCALE GENOMIC DNA]</scope>
    <source>
        <strain evidence="12 13">4G51</strain>
    </source>
</reference>
<dbReference type="InterPro" id="IPR006156">
    <property type="entry name" value="Dihydroneopterin_aldolase"/>
</dbReference>
<dbReference type="AlphaFoldDB" id="A0A317DUU0"/>
<dbReference type="EMBL" id="QGKS01000103">
    <property type="protein sequence ID" value="PWR16733.1"/>
    <property type="molecule type" value="Genomic_DNA"/>
</dbReference>
<keyword evidence="7" id="KW-0460">Magnesium</keyword>
<comment type="function">
    <text evidence="9">Catalyzes the conversion of 7,8-dihydroneopterin to 6-hydroxymethyl-7,8-dihydropterin.</text>
</comment>
<dbReference type="NCBIfam" id="TIGR01496">
    <property type="entry name" value="DHPS"/>
    <property type="match status" value="1"/>
</dbReference>
<dbReference type="CDD" id="cd00534">
    <property type="entry name" value="DHNA_DHNTPE"/>
    <property type="match status" value="1"/>
</dbReference>
<protein>
    <recommendedName>
        <fullName evidence="9">7,8-dihydroneopterin aldolase</fullName>
        <ecNumber evidence="9">4.1.2.25</ecNumber>
    </recommendedName>
</protein>
<dbReference type="InterPro" id="IPR043133">
    <property type="entry name" value="GTP-CH-I_C/QueF"/>
</dbReference>
<feature type="domain" description="Pterin-binding" evidence="11">
    <location>
        <begin position="1"/>
        <end position="256"/>
    </location>
</feature>
<dbReference type="GO" id="GO:0005829">
    <property type="term" value="C:cytosol"/>
    <property type="evidence" value="ECO:0007669"/>
    <property type="project" value="TreeGrafter"/>
</dbReference>
<evidence type="ECO:0000313" key="12">
    <source>
        <dbReference type="EMBL" id="PWR16733.1"/>
    </source>
</evidence>
<dbReference type="OrthoDB" id="9811744at2"/>
<dbReference type="SMART" id="SM00905">
    <property type="entry name" value="FolB"/>
    <property type="match status" value="1"/>
</dbReference>
<dbReference type="PANTHER" id="PTHR20941:SF1">
    <property type="entry name" value="FOLIC ACID SYNTHESIS PROTEIN FOL1"/>
    <property type="match status" value="1"/>
</dbReference>
<dbReference type="UniPathway" id="UPA00077">
    <property type="reaction ID" value="UER00154"/>
</dbReference>
<comment type="caution">
    <text evidence="12">The sequence shown here is derived from an EMBL/GenBank/DDBJ whole genome shotgun (WGS) entry which is preliminary data.</text>
</comment>
<evidence type="ECO:0000256" key="6">
    <source>
        <dbReference type="ARBA" id="ARBA00022723"/>
    </source>
</evidence>
<dbReference type="Pfam" id="PF00809">
    <property type="entry name" value="Pterin_bind"/>
    <property type="match status" value="1"/>
</dbReference>
<evidence type="ECO:0000313" key="13">
    <source>
        <dbReference type="Proteomes" id="UP000246050"/>
    </source>
</evidence>